<keyword evidence="3" id="KW-0812">Transmembrane</keyword>
<feature type="compositionally biased region" description="Basic and acidic residues" evidence="2">
    <location>
        <begin position="387"/>
        <end position="400"/>
    </location>
</feature>
<dbReference type="InterPro" id="IPR038765">
    <property type="entry name" value="Papain-like_cys_pep_sf"/>
</dbReference>
<dbReference type="AlphaFoldDB" id="A0A7S1SHN2"/>
<name>A0A7S1SHN2_9CHLO</name>
<dbReference type="EMBL" id="HBGG01002847">
    <property type="protein sequence ID" value="CAD9199202.1"/>
    <property type="molecule type" value="Transcribed_RNA"/>
</dbReference>
<organism evidence="5">
    <name type="scientific">Tetraselmis chuii</name>
    <dbReference type="NCBI Taxonomy" id="63592"/>
    <lineage>
        <taxon>Eukaryota</taxon>
        <taxon>Viridiplantae</taxon>
        <taxon>Chlorophyta</taxon>
        <taxon>core chlorophytes</taxon>
        <taxon>Chlorodendrophyceae</taxon>
        <taxon>Chlorodendrales</taxon>
        <taxon>Chlorodendraceae</taxon>
        <taxon>Tetraselmis</taxon>
    </lineage>
</organism>
<evidence type="ECO:0000256" key="2">
    <source>
        <dbReference type="SAM" id="MobiDB-lite"/>
    </source>
</evidence>
<dbReference type="Pfam" id="PF00112">
    <property type="entry name" value="Peptidase_C1"/>
    <property type="match status" value="1"/>
</dbReference>
<dbReference type="GO" id="GO:0008234">
    <property type="term" value="F:cysteine-type peptidase activity"/>
    <property type="evidence" value="ECO:0007669"/>
    <property type="project" value="InterPro"/>
</dbReference>
<gene>
    <name evidence="5" type="ORF">TCHU04912_LOCUS1435</name>
</gene>
<dbReference type="SUPFAM" id="SSF54001">
    <property type="entry name" value="Cysteine proteinases"/>
    <property type="match status" value="1"/>
</dbReference>
<proteinExistence type="inferred from homology"/>
<evidence type="ECO:0000256" key="1">
    <source>
        <dbReference type="ARBA" id="ARBA00008455"/>
    </source>
</evidence>
<comment type="similarity">
    <text evidence="1">Belongs to the peptidase C1 family.</text>
</comment>
<evidence type="ECO:0000313" key="5">
    <source>
        <dbReference type="EMBL" id="CAD9199202.1"/>
    </source>
</evidence>
<keyword evidence="3" id="KW-1133">Transmembrane helix</keyword>
<dbReference type="FunFam" id="3.90.70.10:FF:000117">
    <property type="entry name" value="Probable papain cysteine protease"/>
    <property type="match status" value="1"/>
</dbReference>
<reference evidence="5" key="1">
    <citation type="submission" date="2021-01" db="EMBL/GenBank/DDBJ databases">
        <authorList>
            <person name="Corre E."/>
            <person name="Pelletier E."/>
            <person name="Niang G."/>
            <person name="Scheremetjew M."/>
            <person name="Finn R."/>
            <person name="Kale V."/>
            <person name="Holt S."/>
            <person name="Cochrane G."/>
            <person name="Meng A."/>
            <person name="Brown T."/>
            <person name="Cohen L."/>
        </authorList>
    </citation>
    <scope>NUCLEOTIDE SEQUENCE</scope>
    <source>
        <strain evidence="5">PLY429</strain>
    </source>
</reference>
<protein>
    <recommendedName>
        <fullName evidence="4">Peptidase C1A papain C-terminal domain-containing protein</fullName>
    </recommendedName>
</protein>
<dbReference type="Gene3D" id="3.90.70.10">
    <property type="entry name" value="Cysteine proteinases"/>
    <property type="match status" value="1"/>
</dbReference>
<dbReference type="GO" id="GO:0006508">
    <property type="term" value="P:proteolysis"/>
    <property type="evidence" value="ECO:0007669"/>
    <property type="project" value="InterPro"/>
</dbReference>
<dbReference type="PANTHER" id="PTHR12411">
    <property type="entry name" value="CYSTEINE PROTEASE FAMILY C1-RELATED"/>
    <property type="match status" value="1"/>
</dbReference>
<dbReference type="SMART" id="SM00645">
    <property type="entry name" value="Pept_C1"/>
    <property type="match status" value="1"/>
</dbReference>
<feature type="region of interest" description="Disordered" evidence="2">
    <location>
        <begin position="373"/>
        <end position="400"/>
    </location>
</feature>
<keyword evidence="3" id="KW-0472">Membrane</keyword>
<feature type="domain" description="Peptidase C1A papain C-terminal" evidence="4">
    <location>
        <begin position="93"/>
        <end position="348"/>
    </location>
</feature>
<accession>A0A7S1SHN2</accession>
<dbReference type="InterPro" id="IPR025661">
    <property type="entry name" value="Pept_asp_AS"/>
</dbReference>
<evidence type="ECO:0000259" key="4">
    <source>
        <dbReference type="SMART" id="SM00645"/>
    </source>
</evidence>
<dbReference type="InterPro" id="IPR000668">
    <property type="entry name" value="Peptidase_C1A_C"/>
</dbReference>
<dbReference type="PROSITE" id="PS00640">
    <property type="entry name" value="THIOL_PROTEASE_ASN"/>
    <property type="match status" value="1"/>
</dbReference>
<feature type="transmembrane region" description="Helical" evidence="3">
    <location>
        <begin position="29"/>
        <end position="52"/>
    </location>
</feature>
<dbReference type="InterPro" id="IPR013128">
    <property type="entry name" value="Peptidase_C1A"/>
</dbReference>
<sequence length="400" mass="44494">MKALLTLPCIVCFALTARTRTTTTTTLSLLSLLSVALVLAPTLATHGSYEFVKPKEVMEAKRSTNYGLVKNRNPPQPLVRSPLPSSYTKKQDLPTHFDWRNVDGVNYITASVNQHIPKYCGSCWIHGTAAAINDRIKVMRKGAFPDVQVSRQNLVNCVPVDDSEGTGETGGCMGGDPKNILSWMTQNKVPDETCQTYVAENMECKPYNVCHNCEPDHGTCFPIYYGYYTGYGIDEWGNVSGEEEMMAEIFSRGPIVCSIAAVPDFDDGYPANIAKHEGIYINSTDLSDDEVNHNVEILGWGETQSGTKYWIGRNSWGTYWGEGGFFRIGRGDGKAKNLRIEADCQWMIPEWEDLDEMLDGDFSGDYNHGLLPTEDGKRYSNRPVPSHKKEGEKAQVVELA</sequence>
<evidence type="ECO:0000256" key="3">
    <source>
        <dbReference type="SAM" id="Phobius"/>
    </source>
</evidence>